<evidence type="ECO:0000313" key="2">
    <source>
        <dbReference type="EMBL" id="RDD81508.1"/>
    </source>
</evidence>
<organism evidence="2 3">
    <name type="scientific">Dyella tabacisoli</name>
    <dbReference type="NCBI Taxonomy" id="2282381"/>
    <lineage>
        <taxon>Bacteria</taxon>
        <taxon>Pseudomonadati</taxon>
        <taxon>Pseudomonadota</taxon>
        <taxon>Gammaproteobacteria</taxon>
        <taxon>Lysobacterales</taxon>
        <taxon>Rhodanobacteraceae</taxon>
        <taxon>Dyella</taxon>
    </lineage>
</organism>
<feature type="region of interest" description="Disordered" evidence="1">
    <location>
        <begin position="60"/>
        <end position="96"/>
    </location>
</feature>
<name>A0A369UP62_9GAMM</name>
<evidence type="ECO:0000256" key="1">
    <source>
        <dbReference type="SAM" id="MobiDB-lite"/>
    </source>
</evidence>
<proteinExistence type="predicted"/>
<feature type="compositionally biased region" description="Acidic residues" evidence="1">
    <location>
        <begin position="71"/>
        <end position="84"/>
    </location>
</feature>
<dbReference type="OrthoDB" id="5959647at2"/>
<accession>A0A369UP62</accession>
<evidence type="ECO:0000313" key="3">
    <source>
        <dbReference type="Proteomes" id="UP000253782"/>
    </source>
</evidence>
<sequence length="96" mass="10146">MSDTIDLLEAIGRDASLRHASTEELTNMLEQAQASKALTSAAAHGDSSLLFAELGHIPMQAPQITQSPCHEEEEPAPDADDEPDNLPAPDPGKSSI</sequence>
<protein>
    <submittedName>
        <fullName evidence="2">Uncharacterized protein</fullName>
    </submittedName>
</protein>
<keyword evidence="3" id="KW-1185">Reference proteome</keyword>
<reference evidence="2 3" key="1">
    <citation type="submission" date="2018-07" db="EMBL/GenBank/DDBJ databases">
        <title>Dyella tabacisoli L4-6T, whole genome shotgun sequence.</title>
        <authorList>
            <person name="Zhou X.-K."/>
            <person name="Li W.-J."/>
            <person name="Duan Y.-Q."/>
        </authorList>
    </citation>
    <scope>NUCLEOTIDE SEQUENCE [LARGE SCALE GENOMIC DNA]</scope>
    <source>
        <strain evidence="2 3">L4-6</strain>
    </source>
</reference>
<dbReference type="Proteomes" id="UP000253782">
    <property type="component" value="Unassembled WGS sequence"/>
</dbReference>
<dbReference type="AlphaFoldDB" id="A0A369UP62"/>
<dbReference type="RefSeq" id="WP_114845379.1">
    <property type="nucleotide sequence ID" value="NZ_JBHSPE010000005.1"/>
</dbReference>
<comment type="caution">
    <text evidence="2">The sequence shown here is derived from an EMBL/GenBank/DDBJ whole genome shotgun (WGS) entry which is preliminary data.</text>
</comment>
<dbReference type="EMBL" id="QQAH01000009">
    <property type="protein sequence ID" value="RDD81508.1"/>
    <property type="molecule type" value="Genomic_DNA"/>
</dbReference>
<gene>
    <name evidence="2" type="ORF">DVJ77_10015</name>
</gene>